<dbReference type="RefSeq" id="WP_116022867.1">
    <property type="nucleotide sequence ID" value="NZ_QTTT01000001.1"/>
</dbReference>
<sequence length="65" mass="7264">MYAWIWRNLPGEGPVRAAIAVALALAVLLLLWYAVFPWAESKVQFDRNTVEHRGDPAVTSTPGDR</sequence>
<feature type="transmembrane region" description="Helical" evidence="1">
    <location>
        <begin position="15"/>
        <end position="35"/>
    </location>
</feature>
<gene>
    <name evidence="2" type="ORF">DFJ69_2834</name>
</gene>
<keyword evidence="1" id="KW-1133">Transmembrane helix</keyword>
<evidence type="ECO:0000313" key="2">
    <source>
        <dbReference type="EMBL" id="REE97366.1"/>
    </source>
</evidence>
<evidence type="ECO:0000256" key="1">
    <source>
        <dbReference type="SAM" id="Phobius"/>
    </source>
</evidence>
<proteinExistence type="predicted"/>
<keyword evidence="1" id="KW-0812">Transmembrane</keyword>
<dbReference type="OrthoDB" id="3267875at2"/>
<keyword evidence="1" id="KW-0472">Membrane</keyword>
<protein>
    <submittedName>
        <fullName evidence="2">Uncharacterized protein</fullName>
    </submittedName>
</protein>
<name>A0A3D9SN58_9ACTN</name>
<evidence type="ECO:0000313" key="3">
    <source>
        <dbReference type="Proteomes" id="UP000256661"/>
    </source>
</evidence>
<keyword evidence="3" id="KW-1185">Reference proteome</keyword>
<dbReference type="AlphaFoldDB" id="A0A3D9SN58"/>
<reference evidence="2" key="1">
    <citation type="submission" date="2018-08" db="EMBL/GenBank/DDBJ databases">
        <title>Sequencing the genomes of 1000 actinobacteria strains.</title>
        <authorList>
            <person name="Klenk H.-P."/>
        </authorList>
    </citation>
    <scope>NUCLEOTIDE SEQUENCE [LARGE SCALE GENOMIC DNA]</scope>
    <source>
        <strain evidence="2">DSM 43927</strain>
    </source>
</reference>
<accession>A0A3D9SN58</accession>
<comment type="caution">
    <text evidence="2">The sequence shown here is derived from an EMBL/GenBank/DDBJ whole genome shotgun (WGS) entry which is preliminary data.</text>
</comment>
<organism evidence="2 3">
    <name type="scientific">Thermomonospora umbrina</name>
    <dbReference type="NCBI Taxonomy" id="111806"/>
    <lineage>
        <taxon>Bacteria</taxon>
        <taxon>Bacillati</taxon>
        <taxon>Actinomycetota</taxon>
        <taxon>Actinomycetes</taxon>
        <taxon>Streptosporangiales</taxon>
        <taxon>Thermomonosporaceae</taxon>
        <taxon>Thermomonospora</taxon>
    </lineage>
</organism>
<dbReference type="Proteomes" id="UP000256661">
    <property type="component" value="Unassembled WGS sequence"/>
</dbReference>
<dbReference type="EMBL" id="QTTT01000001">
    <property type="protein sequence ID" value="REE97366.1"/>
    <property type="molecule type" value="Genomic_DNA"/>
</dbReference>